<gene>
    <name evidence="2" type="ORF">ENS29_08820</name>
</gene>
<comment type="caution">
    <text evidence="2">The sequence shown here is derived from an EMBL/GenBank/DDBJ whole genome shotgun (WGS) entry which is preliminary data.</text>
</comment>
<dbReference type="SUPFAM" id="SSF52833">
    <property type="entry name" value="Thioredoxin-like"/>
    <property type="match status" value="1"/>
</dbReference>
<organism evidence="2">
    <name type="scientific">Desulfatirhabdium butyrativorans</name>
    <dbReference type="NCBI Taxonomy" id="340467"/>
    <lineage>
        <taxon>Bacteria</taxon>
        <taxon>Pseudomonadati</taxon>
        <taxon>Thermodesulfobacteriota</taxon>
        <taxon>Desulfobacteria</taxon>
        <taxon>Desulfobacterales</taxon>
        <taxon>Desulfatirhabdiaceae</taxon>
        <taxon>Desulfatirhabdium</taxon>
    </lineage>
</organism>
<dbReference type="InterPro" id="IPR006513">
    <property type="entry name" value="YtfJ_HI0045"/>
</dbReference>
<dbReference type="Gene3D" id="3.40.30.10">
    <property type="entry name" value="Glutaredoxin"/>
    <property type="match status" value="1"/>
</dbReference>
<dbReference type="InterPro" id="IPR036249">
    <property type="entry name" value="Thioredoxin-like_sf"/>
</dbReference>
<protein>
    <submittedName>
        <fullName evidence="2">Redoxin domain-containing protein</fullName>
    </submittedName>
</protein>
<dbReference type="EMBL" id="DSUH01000208">
    <property type="protein sequence ID" value="HGU32945.1"/>
    <property type="molecule type" value="Genomic_DNA"/>
</dbReference>
<evidence type="ECO:0000259" key="1">
    <source>
        <dbReference type="PROSITE" id="PS51352"/>
    </source>
</evidence>
<proteinExistence type="predicted"/>
<dbReference type="InterPro" id="IPR013766">
    <property type="entry name" value="Thioredoxin_domain"/>
</dbReference>
<sequence>MNLSTNKKRRCGMRKIGLFALFGVVCLLWIQPALAEPLTIGMKAPDWTFKDADGKEFSMASWAGKVLLINYVDPDESDLNEHFTDAMKKAKDQGLLKDETYKGIGIADCKSSWKPDALIRSIAGAKAKKYNTVILFDYDATLRNAWGLQADSANAILLDKNRVVKAIVRGRVPDDQVQKIVQLAIELQNE</sequence>
<accession>A0A7C4MR06</accession>
<evidence type="ECO:0000313" key="2">
    <source>
        <dbReference type="EMBL" id="HGU32945.1"/>
    </source>
</evidence>
<reference evidence="2" key="1">
    <citation type="journal article" date="2020" name="mSystems">
        <title>Genome- and Community-Level Interaction Insights into Carbon Utilization and Element Cycling Functions of Hydrothermarchaeota in Hydrothermal Sediment.</title>
        <authorList>
            <person name="Zhou Z."/>
            <person name="Liu Y."/>
            <person name="Xu W."/>
            <person name="Pan J."/>
            <person name="Luo Z.H."/>
            <person name="Li M."/>
        </authorList>
    </citation>
    <scope>NUCLEOTIDE SEQUENCE [LARGE SCALE GENOMIC DNA]</scope>
    <source>
        <strain evidence="2">SpSt-477</strain>
    </source>
</reference>
<dbReference type="PROSITE" id="PS51352">
    <property type="entry name" value="THIOREDOXIN_2"/>
    <property type="match status" value="1"/>
</dbReference>
<name>A0A7C4MR06_9BACT</name>
<dbReference type="AlphaFoldDB" id="A0A7C4MR06"/>
<feature type="domain" description="Thioredoxin" evidence="1">
    <location>
        <begin position="38"/>
        <end position="186"/>
    </location>
</feature>
<dbReference type="Pfam" id="PF09695">
    <property type="entry name" value="YtfJ_HI0045"/>
    <property type="match status" value="1"/>
</dbReference>